<evidence type="ECO:0000256" key="4">
    <source>
        <dbReference type="ARBA" id="ARBA00023163"/>
    </source>
</evidence>
<dbReference type="WBParaSite" id="MCU_001933-RA">
    <property type="protein sequence ID" value="MCU_001933-RA"/>
    <property type="gene ID" value="MCU_001933"/>
</dbReference>
<dbReference type="OrthoDB" id="6233288at2759"/>
<keyword evidence="2" id="KW-0805">Transcription regulation</keyword>
<feature type="compositionally biased region" description="Basic residues" evidence="6">
    <location>
        <begin position="18"/>
        <end position="27"/>
    </location>
</feature>
<evidence type="ECO:0000259" key="7">
    <source>
        <dbReference type="PROSITE" id="PS50888"/>
    </source>
</evidence>
<dbReference type="Proteomes" id="UP000267029">
    <property type="component" value="Unassembled WGS sequence"/>
</dbReference>
<dbReference type="Gene3D" id="4.10.280.10">
    <property type="entry name" value="Helix-loop-helix DNA-binding domain"/>
    <property type="match status" value="1"/>
</dbReference>
<dbReference type="SUPFAM" id="SSF47459">
    <property type="entry name" value="HLH, helix-loop-helix DNA-binding domain"/>
    <property type="match status" value="1"/>
</dbReference>
<evidence type="ECO:0000256" key="2">
    <source>
        <dbReference type="ARBA" id="ARBA00023015"/>
    </source>
</evidence>
<dbReference type="STRING" id="53468.A0A0R3U1J0"/>
<dbReference type="FunFam" id="4.10.280.10:FF:000010">
    <property type="entry name" value="Scleraxis bHLH transcription factor"/>
    <property type="match status" value="1"/>
</dbReference>
<evidence type="ECO:0000256" key="1">
    <source>
        <dbReference type="ARBA" id="ARBA00004123"/>
    </source>
</evidence>
<dbReference type="Pfam" id="PF00010">
    <property type="entry name" value="HLH"/>
    <property type="match status" value="1"/>
</dbReference>
<dbReference type="SMART" id="SM00353">
    <property type="entry name" value="HLH"/>
    <property type="match status" value="1"/>
</dbReference>
<keyword evidence="3" id="KW-0238">DNA-binding</keyword>
<feature type="region of interest" description="Disordered" evidence="6">
    <location>
        <begin position="1"/>
        <end position="39"/>
    </location>
</feature>
<dbReference type="GO" id="GO:0005634">
    <property type="term" value="C:nucleus"/>
    <property type="evidence" value="ECO:0007669"/>
    <property type="project" value="UniProtKB-SubCell"/>
</dbReference>
<proteinExistence type="predicted"/>
<keyword evidence="5" id="KW-0539">Nucleus</keyword>
<dbReference type="PANTHER" id="PTHR23349">
    <property type="entry name" value="BASIC HELIX-LOOP-HELIX TRANSCRIPTION FACTOR, TWIST"/>
    <property type="match status" value="1"/>
</dbReference>
<keyword evidence="9" id="KW-1185">Reference proteome</keyword>
<dbReference type="PANTHER" id="PTHR23349:SF72">
    <property type="entry name" value="HLH54F"/>
    <property type="match status" value="1"/>
</dbReference>
<organism evidence="8 9">
    <name type="scientific">Mesocestoides corti</name>
    <name type="common">Flatworm</name>
    <dbReference type="NCBI Taxonomy" id="53468"/>
    <lineage>
        <taxon>Eukaryota</taxon>
        <taxon>Metazoa</taxon>
        <taxon>Spiralia</taxon>
        <taxon>Lophotrochozoa</taxon>
        <taxon>Platyhelminthes</taxon>
        <taxon>Cestoda</taxon>
        <taxon>Eucestoda</taxon>
        <taxon>Cyclophyllidea</taxon>
        <taxon>Mesocestoididae</taxon>
        <taxon>Mesocestoides</taxon>
    </lineage>
</organism>
<dbReference type="InterPro" id="IPR050283">
    <property type="entry name" value="E-box_TF_Regulators"/>
</dbReference>
<gene>
    <name evidence="8" type="ORF">MCOS_LOCUS233</name>
</gene>
<protein>
    <submittedName>
        <fullName evidence="10">BHLH domain-containing protein</fullName>
    </submittedName>
</protein>
<reference evidence="8 9" key="1">
    <citation type="submission" date="2018-10" db="EMBL/GenBank/DDBJ databases">
        <authorList>
            <consortium name="Pathogen Informatics"/>
        </authorList>
    </citation>
    <scope>NUCLEOTIDE SEQUENCE [LARGE SCALE GENOMIC DNA]</scope>
</reference>
<name>A0A0R3U1J0_MESCO</name>
<evidence type="ECO:0000313" key="9">
    <source>
        <dbReference type="Proteomes" id="UP000267029"/>
    </source>
</evidence>
<sequence length="171" mass="18817">MDRYIPMPQHQHQPSLKPLKKRGRKPGVHSSVVQRNAANARERSRMRVLSTAFVELKSVLPWVPKDTKLSKLDTLKLASGYITYLKQILDAPEEGTQTLHTDSLLGTVFKGSAPKAVVVGGGDSPLQRPPVKKTLVEFPCLEAPTTQPNVSSSLKKSVTTMTKTVDCPTYI</sequence>
<evidence type="ECO:0000256" key="5">
    <source>
        <dbReference type="ARBA" id="ARBA00023242"/>
    </source>
</evidence>
<dbReference type="InterPro" id="IPR036638">
    <property type="entry name" value="HLH_DNA-bd_sf"/>
</dbReference>
<evidence type="ECO:0000256" key="3">
    <source>
        <dbReference type="ARBA" id="ARBA00023125"/>
    </source>
</evidence>
<dbReference type="GO" id="GO:0032502">
    <property type="term" value="P:developmental process"/>
    <property type="evidence" value="ECO:0007669"/>
    <property type="project" value="TreeGrafter"/>
</dbReference>
<feature type="domain" description="BHLH" evidence="7">
    <location>
        <begin position="33"/>
        <end position="85"/>
    </location>
</feature>
<dbReference type="PROSITE" id="PS50888">
    <property type="entry name" value="BHLH"/>
    <property type="match status" value="1"/>
</dbReference>
<dbReference type="InterPro" id="IPR011598">
    <property type="entry name" value="bHLH_dom"/>
</dbReference>
<keyword evidence="4" id="KW-0804">Transcription</keyword>
<reference evidence="10" key="2">
    <citation type="submission" date="2019-11" db="UniProtKB">
        <authorList>
            <consortium name="WormBaseParasite"/>
        </authorList>
    </citation>
    <scope>IDENTIFICATION</scope>
</reference>
<evidence type="ECO:0000313" key="10">
    <source>
        <dbReference type="WBParaSite" id="MCU_001933-RA"/>
    </source>
</evidence>
<evidence type="ECO:0000256" key="6">
    <source>
        <dbReference type="SAM" id="MobiDB-lite"/>
    </source>
</evidence>
<dbReference type="GO" id="GO:0000977">
    <property type="term" value="F:RNA polymerase II transcription regulatory region sequence-specific DNA binding"/>
    <property type="evidence" value="ECO:0007669"/>
    <property type="project" value="TreeGrafter"/>
</dbReference>
<comment type="subcellular location">
    <subcellularLocation>
        <location evidence="1">Nucleus</location>
    </subcellularLocation>
</comment>
<dbReference type="GO" id="GO:0046983">
    <property type="term" value="F:protein dimerization activity"/>
    <property type="evidence" value="ECO:0007669"/>
    <property type="project" value="InterPro"/>
</dbReference>
<evidence type="ECO:0000313" key="8">
    <source>
        <dbReference type="EMBL" id="VDD74230.1"/>
    </source>
</evidence>
<dbReference type="AlphaFoldDB" id="A0A0R3U1J0"/>
<accession>A0A0R3U1J0</accession>
<dbReference type="EMBL" id="UXSR01000017">
    <property type="protein sequence ID" value="VDD74230.1"/>
    <property type="molecule type" value="Genomic_DNA"/>
</dbReference>
<dbReference type="GO" id="GO:0000981">
    <property type="term" value="F:DNA-binding transcription factor activity, RNA polymerase II-specific"/>
    <property type="evidence" value="ECO:0007669"/>
    <property type="project" value="TreeGrafter"/>
</dbReference>